<dbReference type="EMBL" id="JAMZMM010000269">
    <property type="protein sequence ID" value="MCP2731021.1"/>
    <property type="molecule type" value="Genomic_DNA"/>
</dbReference>
<accession>A0AAE3GUS3</accession>
<keyword evidence="2" id="KW-1185">Reference proteome</keyword>
<evidence type="ECO:0008006" key="3">
    <source>
        <dbReference type="Google" id="ProtNLM"/>
    </source>
</evidence>
<dbReference type="AlphaFoldDB" id="A0AAE3GUS3"/>
<name>A0AAE3GUS3_9CYAN</name>
<reference evidence="1" key="1">
    <citation type="submission" date="2022-06" db="EMBL/GenBank/DDBJ databases">
        <title>New cyanobacteria of genus Symplocastrum in benthos of Lake Baikal.</title>
        <authorList>
            <person name="Sorokovikova E."/>
            <person name="Tikhonova I."/>
            <person name="Krasnopeev A."/>
            <person name="Evseev P."/>
            <person name="Gladkikh A."/>
            <person name="Belykh O."/>
        </authorList>
    </citation>
    <scope>NUCLEOTIDE SEQUENCE</scope>
    <source>
        <strain evidence="1">BBK-W-15</strain>
    </source>
</reference>
<organism evidence="1 2">
    <name type="scientific">Limnofasciculus baicalensis BBK-W-15</name>
    <dbReference type="NCBI Taxonomy" id="2699891"/>
    <lineage>
        <taxon>Bacteria</taxon>
        <taxon>Bacillati</taxon>
        <taxon>Cyanobacteriota</taxon>
        <taxon>Cyanophyceae</taxon>
        <taxon>Coleofasciculales</taxon>
        <taxon>Coleofasciculaceae</taxon>
        <taxon>Limnofasciculus</taxon>
        <taxon>Limnofasciculus baicalensis</taxon>
    </lineage>
</organism>
<proteinExistence type="predicted"/>
<dbReference type="Proteomes" id="UP001204953">
    <property type="component" value="Unassembled WGS sequence"/>
</dbReference>
<gene>
    <name evidence="1" type="ORF">NJ959_21575</name>
</gene>
<comment type="caution">
    <text evidence="1">The sequence shown here is derived from an EMBL/GenBank/DDBJ whole genome shotgun (WGS) entry which is preliminary data.</text>
</comment>
<protein>
    <recommendedName>
        <fullName evidence="3">DUF928 domain-containing protein</fullName>
    </recommendedName>
</protein>
<dbReference type="RefSeq" id="WP_254013767.1">
    <property type="nucleotide sequence ID" value="NZ_JAMZMM010000269.1"/>
</dbReference>
<evidence type="ECO:0000313" key="1">
    <source>
        <dbReference type="EMBL" id="MCP2731021.1"/>
    </source>
</evidence>
<evidence type="ECO:0000313" key="2">
    <source>
        <dbReference type="Proteomes" id="UP001204953"/>
    </source>
</evidence>
<sequence length="241" mass="27731">MFKLNVFLSTFLVTGIMITGYSDRGNASFSLALTPSPQSLVHSPSKTKSWQEIFKNFFNKKNEDNPPPGTPGSGIARGDICPITPRINSANREIWSNRPLFVWRGNLGRIEVRHYGSEEVLWSQTVSERDNRVSYTGEPLKAGETYQWVIFGERAENPMLSVPFKVMNHQDRDRIRVRLIILGVELKEKGLTPEEITWARANYFAEKELWYDFLQEVYSMENPSEELQEIIQQIPAKVCSR</sequence>